<reference evidence="1" key="2">
    <citation type="journal article" date="2021" name="PeerJ">
        <title>Extensive microbial diversity within the chicken gut microbiome revealed by metagenomics and culture.</title>
        <authorList>
            <person name="Gilroy R."/>
            <person name="Ravi A."/>
            <person name="Getino M."/>
            <person name="Pursley I."/>
            <person name="Horton D.L."/>
            <person name="Alikhan N.F."/>
            <person name="Baker D."/>
            <person name="Gharbi K."/>
            <person name="Hall N."/>
            <person name="Watson M."/>
            <person name="Adriaenssens E.M."/>
            <person name="Foster-Nyarko E."/>
            <person name="Jarju S."/>
            <person name="Secka A."/>
            <person name="Antonio M."/>
            <person name="Oren A."/>
            <person name="Chaudhuri R.R."/>
            <person name="La Ragione R."/>
            <person name="Hildebrand F."/>
            <person name="Pallen M.J."/>
        </authorList>
    </citation>
    <scope>NUCLEOTIDE SEQUENCE</scope>
    <source>
        <strain evidence="1">11159</strain>
    </source>
</reference>
<comment type="caution">
    <text evidence="1">The sequence shown here is derived from an EMBL/GenBank/DDBJ whole genome shotgun (WGS) entry which is preliminary data.</text>
</comment>
<protein>
    <submittedName>
        <fullName evidence="1">SGNH/GDSL hydrolase family protein</fullName>
    </submittedName>
</protein>
<keyword evidence="1" id="KW-0378">Hydrolase</keyword>
<dbReference type="InterPro" id="IPR036514">
    <property type="entry name" value="SGNH_hydro_sf"/>
</dbReference>
<dbReference type="Proteomes" id="UP000823613">
    <property type="component" value="Unassembled WGS sequence"/>
</dbReference>
<feature type="non-terminal residue" evidence="1">
    <location>
        <position position="307"/>
    </location>
</feature>
<dbReference type="EMBL" id="JADIMY010000013">
    <property type="protein sequence ID" value="MBO8427090.1"/>
    <property type="molecule type" value="Genomic_DNA"/>
</dbReference>
<dbReference type="GO" id="GO:0016787">
    <property type="term" value="F:hydrolase activity"/>
    <property type="evidence" value="ECO:0007669"/>
    <property type="project" value="UniProtKB-KW"/>
</dbReference>
<dbReference type="Gene3D" id="3.40.50.1110">
    <property type="entry name" value="SGNH hydrolase"/>
    <property type="match status" value="1"/>
</dbReference>
<accession>A0A9D9DJ49</accession>
<sequence length="307" mass="35896">MKVIYFKEKETKSPGIWEFALNEDDYSNYLKKEPVYGKGIIKYSEGSIYKGDLFFDGKTFNKIGFGEQDFLESSLNNLDAGGKDNTILYKYVGQYDYRHGDWIYGLGTLYFLNKDKEPDSFINGKFLGLECTKNIKINKNVRLLQGFSKKMQIKQLMHKNLVNKILCINNKITKTLFIGDSYFEFIGNRFNIFKDSINLGIGGAKFYNFINLENSLLIKFSASRVLINLGFNDIHSGFSNRQIEYQLNKLLSFLFKKMKVKEIYILTIINAPSFNHLINQEIDFNKYLFKKYRENKYIHIIDTADLF</sequence>
<organism evidence="1 2">
    <name type="scientific">Candidatus Onthovivens merdipullorum</name>
    <dbReference type="NCBI Taxonomy" id="2840889"/>
    <lineage>
        <taxon>Bacteria</taxon>
        <taxon>Bacillati</taxon>
        <taxon>Bacillota</taxon>
        <taxon>Bacilli</taxon>
        <taxon>Bacillales</taxon>
        <taxon>Candidatus Onthovivens</taxon>
    </lineage>
</organism>
<name>A0A9D9DJ49_9BACL</name>
<evidence type="ECO:0000313" key="2">
    <source>
        <dbReference type="Proteomes" id="UP000823613"/>
    </source>
</evidence>
<evidence type="ECO:0000313" key="1">
    <source>
        <dbReference type="EMBL" id="MBO8427090.1"/>
    </source>
</evidence>
<dbReference type="AlphaFoldDB" id="A0A9D9DJ49"/>
<gene>
    <name evidence="1" type="ORF">IAC58_00820</name>
</gene>
<reference evidence="1" key="1">
    <citation type="submission" date="2020-10" db="EMBL/GenBank/DDBJ databases">
        <authorList>
            <person name="Gilroy R."/>
        </authorList>
    </citation>
    <scope>NUCLEOTIDE SEQUENCE</scope>
    <source>
        <strain evidence="1">11159</strain>
    </source>
</reference>
<proteinExistence type="predicted"/>
<dbReference type="SUPFAM" id="SSF52266">
    <property type="entry name" value="SGNH hydrolase"/>
    <property type="match status" value="1"/>
</dbReference>